<feature type="compositionally biased region" description="Polar residues" evidence="3">
    <location>
        <begin position="156"/>
        <end position="166"/>
    </location>
</feature>
<evidence type="ECO:0000256" key="2">
    <source>
        <dbReference type="ARBA" id="ARBA00022737"/>
    </source>
</evidence>
<dbReference type="PANTHER" id="PTHR10827:SF98">
    <property type="entry name" value="45 KDA CALCIUM-BINDING PROTEIN"/>
    <property type="match status" value="1"/>
</dbReference>
<dbReference type="InterPro" id="IPR002048">
    <property type="entry name" value="EF_hand_dom"/>
</dbReference>
<dbReference type="Proteomes" id="UP000319817">
    <property type="component" value="Chromosome"/>
</dbReference>
<dbReference type="Gene3D" id="1.10.238.10">
    <property type="entry name" value="EF-hand"/>
    <property type="match status" value="3"/>
</dbReference>
<name>A0A517P2Z1_9BACT</name>
<keyword evidence="4" id="KW-0732">Signal</keyword>
<feature type="region of interest" description="Disordered" evidence="3">
    <location>
        <begin position="306"/>
        <end position="325"/>
    </location>
</feature>
<proteinExistence type="predicted"/>
<dbReference type="PANTHER" id="PTHR10827">
    <property type="entry name" value="RETICULOCALBIN"/>
    <property type="match status" value="1"/>
</dbReference>
<dbReference type="Pfam" id="PF13202">
    <property type="entry name" value="EF-hand_5"/>
    <property type="match status" value="1"/>
</dbReference>
<dbReference type="OrthoDB" id="287435at2"/>
<feature type="compositionally biased region" description="Polar residues" evidence="3">
    <location>
        <begin position="27"/>
        <end position="44"/>
    </location>
</feature>
<evidence type="ECO:0000313" key="6">
    <source>
        <dbReference type="EMBL" id="QDT13745.1"/>
    </source>
</evidence>
<keyword evidence="2" id="KW-0677">Repeat</keyword>
<protein>
    <submittedName>
        <fullName evidence="6">EF hand</fullName>
    </submittedName>
</protein>
<organism evidence="6 7">
    <name type="scientific">Stieleria marina</name>
    <dbReference type="NCBI Taxonomy" id="1930275"/>
    <lineage>
        <taxon>Bacteria</taxon>
        <taxon>Pseudomonadati</taxon>
        <taxon>Planctomycetota</taxon>
        <taxon>Planctomycetia</taxon>
        <taxon>Pirellulales</taxon>
        <taxon>Pirellulaceae</taxon>
        <taxon>Stieleria</taxon>
    </lineage>
</organism>
<sequence length="355" mass="40146" precursor="true">MRNRLPCLLIAIHCFALLCSENANAQSARSTRSVNSTEKANPKSTPARKTIDSSEPRPLVPGFSVDKQPTPALRGFGAAEAFDHLMMDLSLVSRARQLINQYDKNRDGILQPNEFSIPVRANLKLIDTNRDRQVSKRELVSASTKQPGLLPPTQSPPNDSAFSATAPTKNRITVRSKRDIFGGRKSYRSLQNPRQHEDMPDFFAEKDTNTDGQIAMSEYASEWNDQVVADFFTWDTNRDGVITPSEAVDARRSKITQPVRIAHRKESKNRKNQSPPRTLRVKPPAKFIAVATAYFRRFDTNRDRELTPKEWSQMRKSPADADYDRNGRLTIGEYAAFLTKEVSAERRKPPDQTTE</sequence>
<feature type="region of interest" description="Disordered" evidence="3">
    <location>
        <begin position="137"/>
        <end position="166"/>
    </location>
</feature>
<dbReference type="EMBL" id="CP036526">
    <property type="protein sequence ID" value="QDT13745.1"/>
    <property type="molecule type" value="Genomic_DNA"/>
</dbReference>
<reference evidence="6 7" key="1">
    <citation type="submission" date="2019-02" db="EMBL/GenBank/DDBJ databases">
        <title>Deep-cultivation of Planctomycetes and their phenomic and genomic characterization uncovers novel biology.</title>
        <authorList>
            <person name="Wiegand S."/>
            <person name="Jogler M."/>
            <person name="Boedeker C."/>
            <person name="Pinto D."/>
            <person name="Vollmers J."/>
            <person name="Rivas-Marin E."/>
            <person name="Kohn T."/>
            <person name="Peeters S.H."/>
            <person name="Heuer A."/>
            <person name="Rast P."/>
            <person name="Oberbeckmann S."/>
            <person name="Bunk B."/>
            <person name="Jeske O."/>
            <person name="Meyerdierks A."/>
            <person name="Storesund J.E."/>
            <person name="Kallscheuer N."/>
            <person name="Luecker S."/>
            <person name="Lage O.M."/>
            <person name="Pohl T."/>
            <person name="Merkel B.J."/>
            <person name="Hornburger P."/>
            <person name="Mueller R.-W."/>
            <person name="Bruemmer F."/>
            <person name="Labrenz M."/>
            <person name="Spormann A.M."/>
            <person name="Op den Camp H."/>
            <person name="Overmann J."/>
            <person name="Amann R."/>
            <person name="Jetten M.S.M."/>
            <person name="Mascher T."/>
            <person name="Medema M.H."/>
            <person name="Devos D.P."/>
            <person name="Kaster A.-K."/>
            <person name="Ovreas L."/>
            <person name="Rohde M."/>
            <person name="Galperin M.Y."/>
            <person name="Jogler C."/>
        </authorList>
    </citation>
    <scope>NUCLEOTIDE SEQUENCE [LARGE SCALE GENOMIC DNA]</scope>
    <source>
        <strain evidence="6 7">K23_9</strain>
    </source>
</reference>
<feature type="chain" id="PRO_5021953862" evidence="4">
    <location>
        <begin position="26"/>
        <end position="355"/>
    </location>
</feature>
<evidence type="ECO:0000256" key="1">
    <source>
        <dbReference type="ARBA" id="ARBA00022723"/>
    </source>
</evidence>
<gene>
    <name evidence="6" type="ORF">K239x_57650</name>
</gene>
<evidence type="ECO:0000259" key="5">
    <source>
        <dbReference type="PROSITE" id="PS50222"/>
    </source>
</evidence>
<dbReference type="PROSITE" id="PS00018">
    <property type="entry name" value="EF_HAND_1"/>
    <property type="match status" value="4"/>
</dbReference>
<keyword evidence="7" id="KW-1185">Reference proteome</keyword>
<keyword evidence="1" id="KW-0479">Metal-binding</keyword>
<accession>A0A517P2Z1</accession>
<evidence type="ECO:0000256" key="4">
    <source>
        <dbReference type="SAM" id="SignalP"/>
    </source>
</evidence>
<dbReference type="PROSITE" id="PS50222">
    <property type="entry name" value="EF_HAND_2"/>
    <property type="match status" value="1"/>
</dbReference>
<dbReference type="SUPFAM" id="SSF47473">
    <property type="entry name" value="EF-hand"/>
    <property type="match status" value="2"/>
</dbReference>
<dbReference type="InterPro" id="IPR011992">
    <property type="entry name" value="EF-hand-dom_pair"/>
</dbReference>
<feature type="region of interest" description="Disordered" evidence="3">
    <location>
        <begin position="27"/>
        <end position="66"/>
    </location>
</feature>
<feature type="domain" description="EF-hand" evidence="5">
    <location>
        <begin position="90"/>
        <end position="125"/>
    </location>
</feature>
<evidence type="ECO:0000313" key="7">
    <source>
        <dbReference type="Proteomes" id="UP000319817"/>
    </source>
</evidence>
<feature type="signal peptide" evidence="4">
    <location>
        <begin position="1"/>
        <end position="25"/>
    </location>
</feature>
<dbReference type="AlphaFoldDB" id="A0A517P2Z1"/>
<evidence type="ECO:0000256" key="3">
    <source>
        <dbReference type="SAM" id="MobiDB-lite"/>
    </source>
</evidence>
<dbReference type="GO" id="GO:0005509">
    <property type="term" value="F:calcium ion binding"/>
    <property type="evidence" value="ECO:0007669"/>
    <property type="project" value="InterPro"/>
</dbReference>
<dbReference type="InterPro" id="IPR018247">
    <property type="entry name" value="EF_Hand_1_Ca_BS"/>
</dbReference>